<evidence type="ECO:0000259" key="1">
    <source>
        <dbReference type="Pfam" id="PF00144"/>
    </source>
</evidence>
<feature type="domain" description="Beta-lactamase-related" evidence="1">
    <location>
        <begin position="52"/>
        <end position="393"/>
    </location>
</feature>
<evidence type="ECO:0000313" key="3">
    <source>
        <dbReference type="Proteomes" id="UP000746747"/>
    </source>
</evidence>
<name>A0A8J2PR00_9BILA</name>
<dbReference type="Pfam" id="PF00144">
    <property type="entry name" value="Beta-lactamase"/>
    <property type="match status" value="1"/>
</dbReference>
<dbReference type="Gene3D" id="3.40.710.10">
    <property type="entry name" value="DD-peptidase/beta-lactamase superfamily"/>
    <property type="match status" value="1"/>
</dbReference>
<dbReference type="Proteomes" id="UP000746747">
    <property type="component" value="Unassembled WGS sequence"/>
</dbReference>
<accession>A0A8J2PR00</accession>
<dbReference type="InterPro" id="IPR001466">
    <property type="entry name" value="Beta-lactam-related"/>
</dbReference>
<organism evidence="2 3">
    <name type="scientific">Cercopithifilaria johnstoni</name>
    <dbReference type="NCBI Taxonomy" id="2874296"/>
    <lineage>
        <taxon>Eukaryota</taxon>
        <taxon>Metazoa</taxon>
        <taxon>Ecdysozoa</taxon>
        <taxon>Nematoda</taxon>
        <taxon>Chromadorea</taxon>
        <taxon>Rhabditida</taxon>
        <taxon>Spirurina</taxon>
        <taxon>Spiruromorpha</taxon>
        <taxon>Filarioidea</taxon>
        <taxon>Onchocercidae</taxon>
        <taxon>Cercopithifilaria</taxon>
    </lineage>
</organism>
<keyword evidence="3" id="KW-1185">Reference proteome</keyword>
<dbReference type="EMBL" id="CAKAEH010000667">
    <property type="protein sequence ID" value="CAG9531641.1"/>
    <property type="molecule type" value="Genomic_DNA"/>
</dbReference>
<sequence>MGIRWAAIAVAIGLIIGFFLKTPRNNCKSNGTVQEDLQQIRETFDKILLREKEGLALAAYKNDKLIIDLWGGFAERDAFRTWERDTMTVAFSSTKVVGALIIAILVSRGELQYEDKVVKYWPEFGAHNKENITIQWILEHKAGLIVFDDELTMEQARNHRYISRIIEKTKPKWPAGTAVGYHALTFGWLLDQIVRRTDPLKRGIAQFYREEIQKYMDDKDFYLGLPRHEHYRVARIVQTTTFEFVYEMVTTVQYFALIFNCLLRFFNCEIYDTGKYPLWLSFLNNEMPYNNPAVREIENVAVLGIGTARGLANVVSTIWKKNLISEKVWKRLSKPTEYGQDKITYLMTYRGHGLFYKSHPIRQNAYVMMHAGHGMQNFIIDPFNKIVVVMIRNAIMWKRSALDESFALASDIIRTINMNP</sequence>
<protein>
    <recommendedName>
        <fullName evidence="1">Beta-lactamase-related domain-containing protein</fullName>
    </recommendedName>
</protein>
<evidence type="ECO:0000313" key="2">
    <source>
        <dbReference type="EMBL" id="CAG9531641.1"/>
    </source>
</evidence>
<dbReference type="SUPFAM" id="SSF56601">
    <property type="entry name" value="beta-lactamase/transpeptidase-like"/>
    <property type="match status" value="1"/>
</dbReference>
<dbReference type="PANTHER" id="PTHR43319:SF4">
    <property type="entry name" value="BETA-LACTAMASE DOMAIN-CONTAINING PROTEIN 2"/>
    <property type="match status" value="1"/>
</dbReference>
<dbReference type="AlphaFoldDB" id="A0A8J2PR00"/>
<reference evidence="2" key="1">
    <citation type="submission" date="2021-09" db="EMBL/GenBank/DDBJ databases">
        <authorList>
            <consortium name="Pathogen Informatics"/>
        </authorList>
    </citation>
    <scope>NUCLEOTIDE SEQUENCE</scope>
</reference>
<comment type="caution">
    <text evidence="2">The sequence shown here is derived from an EMBL/GenBank/DDBJ whole genome shotgun (WGS) entry which is preliminary data.</text>
</comment>
<gene>
    <name evidence="2" type="ORF">CJOHNSTONI_LOCUS2021</name>
</gene>
<dbReference type="OrthoDB" id="5946976at2759"/>
<proteinExistence type="predicted"/>
<dbReference type="InterPro" id="IPR052907">
    <property type="entry name" value="Beta-lactamase/esterase"/>
</dbReference>
<dbReference type="PANTHER" id="PTHR43319">
    <property type="entry name" value="BETA-LACTAMASE-RELATED"/>
    <property type="match status" value="1"/>
</dbReference>
<dbReference type="InterPro" id="IPR012338">
    <property type="entry name" value="Beta-lactam/transpept-like"/>
</dbReference>